<protein>
    <submittedName>
        <fullName evidence="1">Uncharacterized protein</fullName>
    </submittedName>
</protein>
<dbReference type="EMBL" id="CM047745">
    <property type="protein sequence ID" value="KAJ0024903.1"/>
    <property type="molecule type" value="Genomic_DNA"/>
</dbReference>
<gene>
    <name evidence="1" type="ORF">Pint_07578</name>
</gene>
<accession>A0ACC0XX99</accession>
<comment type="caution">
    <text evidence="1">The sequence shown here is derived from an EMBL/GenBank/DDBJ whole genome shotgun (WGS) entry which is preliminary data.</text>
</comment>
<keyword evidence="2" id="KW-1185">Reference proteome</keyword>
<evidence type="ECO:0000313" key="2">
    <source>
        <dbReference type="Proteomes" id="UP001163603"/>
    </source>
</evidence>
<evidence type="ECO:0000313" key="1">
    <source>
        <dbReference type="EMBL" id="KAJ0024903.1"/>
    </source>
</evidence>
<organism evidence="1 2">
    <name type="scientific">Pistacia integerrima</name>
    <dbReference type="NCBI Taxonomy" id="434235"/>
    <lineage>
        <taxon>Eukaryota</taxon>
        <taxon>Viridiplantae</taxon>
        <taxon>Streptophyta</taxon>
        <taxon>Embryophyta</taxon>
        <taxon>Tracheophyta</taxon>
        <taxon>Spermatophyta</taxon>
        <taxon>Magnoliopsida</taxon>
        <taxon>eudicotyledons</taxon>
        <taxon>Gunneridae</taxon>
        <taxon>Pentapetalae</taxon>
        <taxon>rosids</taxon>
        <taxon>malvids</taxon>
        <taxon>Sapindales</taxon>
        <taxon>Anacardiaceae</taxon>
        <taxon>Pistacia</taxon>
    </lineage>
</organism>
<proteinExistence type="predicted"/>
<sequence>MAHQCNIRVKDALISKSEQHINRILNNLPSAPEGLFIFKGKMENGIKEEGEPGISSINKVDPGKPAPLTWQRQLDSKVNLPIGFTLKFQEIRHMSMGKSMDVISNVSFTLPSYEHHYEGALHASQWTLN</sequence>
<dbReference type="Proteomes" id="UP001163603">
    <property type="component" value="Chromosome 10"/>
</dbReference>
<name>A0ACC0XX99_9ROSI</name>
<reference evidence="2" key="1">
    <citation type="journal article" date="2023" name="G3 (Bethesda)">
        <title>Genome assembly and association tests identify interacting loci associated with vigor, precocity, and sex in interspecific pistachio rootstocks.</title>
        <authorList>
            <person name="Palmer W."/>
            <person name="Jacygrad E."/>
            <person name="Sagayaradj S."/>
            <person name="Cavanaugh K."/>
            <person name="Han R."/>
            <person name="Bertier L."/>
            <person name="Beede B."/>
            <person name="Kafkas S."/>
            <person name="Golino D."/>
            <person name="Preece J."/>
            <person name="Michelmore R."/>
        </authorList>
    </citation>
    <scope>NUCLEOTIDE SEQUENCE [LARGE SCALE GENOMIC DNA]</scope>
</reference>